<dbReference type="EMBL" id="KK583189">
    <property type="protein sequence ID" value="KDO35209.1"/>
    <property type="molecule type" value="Genomic_DNA"/>
</dbReference>
<dbReference type="RefSeq" id="XP_012193561.1">
    <property type="nucleotide sequence ID" value="XM_012338171.1"/>
</dbReference>
<dbReference type="OMA" id="QLELTWI"/>
<evidence type="ECO:0000313" key="1">
    <source>
        <dbReference type="EMBL" id="KDO35209.1"/>
    </source>
</evidence>
<dbReference type="GeneID" id="24122716"/>
<dbReference type="AlphaFoldDB" id="A0A067CX13"/>
<dbReference type="KEGG" id="spar:SPRG_00055"/>
<sequence>MTKQDAKTTSSADDVTFGDVEHQLPAAASAIDELVAAAAPAPADQAAIDDLQGADAAAGQDHETAVAKDRATAAALMDRVHEVQHVVPTGVSVNAEDDSKMKEPALKVPRVDAVRPPKLDLPEVVTQHILTIIAHEDTLEFVNAWPTALLPPAFLSLKALGGVVNLDDHWPCIELFTIPDEHKRLALTALPAFPSVKFDVDLAWRTAERLAVTLRELIDALRLVPQLELTWIEGDDAASHATLSDVVNAWSDKVTAVMFVSSLPLTYPTVREALARCVNLQRAYFQGTYRGESATLEQCVEAVTTPAHLHLHSLSVFSEQEYDANGMVAWLETPRAKALTLSCLNVRCNGCLAKAIATSTGLTSLSIDIHNDAWLLLDALGEYDLHRLTDVDLYMSLCAFDDLIRVLRRLDADRVTSLYVSGLPKPTPKEFKVVLARFTALKVFRYDQVSYDQESDNE</sequence>
<name>A0A067CX13_SAPPC</name>
<organism evidence="1 2">
    <name type="scientific">Saprolegnia parasitica (strain CBS 223.65)</name>
    <dbReference type="NCBI Taxonomy" id="695850"/>
    <lineage>
        <taxon>Eukaryota</taxon>
        <taxon>Sar</taxon>
        <taxon>Stramenopiles</taxon>
        <taxon>Oomycota</taxon>
        <taxon>Saprolegniomycetes</taxon>
        <taxon>Saprolegniales</taxon>
        <taxon>Saprolegniaceae</taxon>
        <taxon>Saprolegnia</taxon>
    </lineage>
</organism>
<dbReference type="Proteomes" id="UP000030745">
    <property type="component" value="Unassembled WGS sequence"/>
</dbReference>
<gene>
    <name evidence="1" type="ORF">SPRG_00055</name>
</gene>
<reference evidence="1 2" key="1">
    <citation type="journal article" date="2013" name="PLoS Genet.">
        <title>Distinctive expansion of potential virulence genes in the genome of the oomycete fish pathogen Saprolegnia parasitica.</title>
        <authorList>
            <person name="Jiang R.H."/>
            <person name="de Bruijn I."/>
            <person name="Haas B.J."/>
            <person name="Belmonte R."/>
            <person name="Lobach L."/>
            <person name="Christie J."/>
            <person name="van den Ackerveken G."/>
            <person name="Bottin A."/>
            <person name="Bulone V."/>
            <person name="Diaz-Moreno S.M."/>
            <person name="Dumas B."/>
            <person name="Fan L."/>
            <person name="Gaulin E."/>
            <person name="Govers F."/>
            <person name="Grenville-Briggs L.J."/>
            <person name="Horner N.R."/>
            <person name="Levin J.Z."/>
            <person name="Mammella M."/>
            <person name="Meijer H.J."/>
            <person name="Morris P."/>
            <person name="Nusbaum C."/>
            <person name="Oome S."/>
            <person name="Phillips A.J."/>
            <person name="van Rooyen D."/>
            <person name="Rzeszutek E."/>
            <person name="Saraiva M."/>
            <person name="Secombes C.J."/>
            <person name="Seidl M.F."/>
            <person name="Snel B."/>
            <person name="Stassen J.H."/>
            <person name="Sykes S."/>
            <person name="Tripathy S."/>
            <person name="van den Berg H."/>
            <person name="Vega-Arreguin J.C."/>
            <person name="Wawra S."/>
            <person name="Young S.K."/>
            <person name="Zeng Q."/>
            <person name="Dieguez-Uribeondo J."/>
            <person name="Russ C."/>
            <person name="Tyler B.M."/>
            <person name="van West P."/>
        </authorList>
    </citation>
    <scope>NUCLEOTIDE SEQUENCE [LARGE SCALE GENOMIC DNA]</scope>
    <source>
        <strain evidence="1 2">CBS 223.65</strain>
    </source>
</reference>
<keyword evidence="2" id="KW-1185">Reference proteome</keyword>
<dbReference type="OrthoDB" id="10525540at2759"/>
<proteinExistence type="predicted"/>
<evidence type="ECO:0000313" key="2">
    <source>
        <dbReference type="Proteomes" id="UP000030745"/>
    </source>
</evidence>
<accession>A0A067CX13</accession>
<protein>
    <submittedName>
        <fullName evidence="1">Uncharacterized protein</fullName>
    </submittedName>
</protein>
<dbReference type="VEuPathDB" id="FungiDB:SPRG_00055"/>